<feature type="domain" description="DUF659" evidence="1">
    <location>
        <begin position="1"/>
        <end position="116"/>
    </location>
</feature>
<reference evidence="2" key="2">
    <citation type="journal article" date="2015" name="Data Brief">
        <title>Shoot transcriptome of the giant reed, Arundo donax.</title>
        <authorList>
            <person name="Barrero R.A."/>
            <person name="Guerrero F.D."/>
            <person name="Moolhuijzen P."/>
            <person name="Goolsby J.A."/>
            <person name="Tidwell J."/>
            <person name="Bellgard S.E."/>
            <person name="Bellgard M.I."/>
        </authorList>
    </citation>
    <scope>NUCLEOTIDE SEQUENCE</scope>
    <source>
        <tissue evidence="2">Shoot tissue taken approximately 20 cm above the soil surface</tissue>
    </source>
</reference>
<accession>A0A0A8Z2W1</accession>
<name>A0A0A8Z2W1_ARUDO</name>
<dbReference type="AlphaFoldDB" id="A0A0A8Z2W1"/>
<dbReference type="SUPFAM" id="SSF53098">
    <property type="entry name" value="Ribonuclease H-like"/>
    <property type="match status" value="1"/>
</dbReference>
<evidence type="ECO:0000313" key="2">
    <source>
        <dbReference type="EMBL" id="JAD33101.1"/>
    </source>
</evidence>
<sequence>MVDSWTDSWRNLHLLSFMVSSVEGIFFLGSADASYLSDDSDLADLIEDRIESIGRDKVVQVVTDNSHRLRSACRLLMERIPLLFWTPGAFQRLDLMLKEIGRLEEFKKHIQQAKRVTTFIYRHGRLLCTMCDKIGRKELVAPTTTQYATSFLTLERMYKHKDAVKCLFTNEDWSRSKLSSTETGATVREIVLSPTFWNGVEDCIKASQQLLVLMRMVYGSERPAMPEVFVGLDLAKKKISDSFESNPGILKKIMDIIEQRWGYQMEQKLYGTALFFNPRKFFDIKETDHAYASSLQVMFNDMIEKMIADDDDLIAKVSDLPNQYESTRSSFGKKLPTLQRKKKSPMTGGVPMVDLLKNSKKSHGILLVFLVWHLAMTAIGL</sequence>
<organism evidence="2">
    <name type="scientific">Arundo donax</name>
    <name type="common">Giant reed</name>
    <name type="synonym">Donax arundinaceus</name>
    <dbReference type="NCBI Taxonomy" id="35708"/>
    <lineage>
        <taxon>Eukaryota</taxon>
        <taxon>Viridiplantae</taxon>
        <taxon>Streptophyta</taxon>
        <taxon>Embryophyta</taxon>
        <taxon>Tracheophyta</taxon>
        <taxon>Spermatophyta</taxon>
        <taxon>Magnoliopsida</taxon>
        <taxon>Liliopsida</taxon>
        <taxon>Poales</taxon>
        <taxon>Poaceae</taxon>
        <taxon>PACMAD clade</taxon>
        <taxon>Arundinoideae</taxon>
        <taxon>Arundineae</taxon>
        <taxon>Arundo</taxon>
    </lineage>
</organism>
<dbReference type="PANTHER" id="PTHR32166">
    <property type="entry name" value="OSJNBA0013A04.12 PROTEIN"/>
    <property type="match status" value="1"/>
</dbReference>
<protein>
    <recommendedName>
        <fullName evidence="1">DUF659 domain-containing protein</fullName>
    </recommendedName>
</protein>
<evidence type="ECO:0000259" key="1">
    <source>
        <dbReference type="Pfam" id="PF04937"/>
    </source>
</evidence>
<dbReference type="InterPro" id="IPR012337">
    <property type="entry name" value="RNaseH-like_sf"/>
</dbReference>
<dbReference type="InterPro" id="IPR007021">
    <property type="entry name" value="DUF659"/>
</dbReference>
<dbReference type="Pfam" id="PF04937">
    <property type="entry name" value="DUF659"/>
    <property type="match status" value="1"/>
</dbReference>
<dbReference type="EMBL" id="GBRH01264794">
    <property type="protein sequence ID" value="JAD33101.1"/>
    <property type="molecule type" value="Transcribed_RNA"/>
</dbReference>
<reference evidence="2" key="1">
    <citation type="submission" date="2014-09" db="EMBL/GenBank/DDBJ databases">
        <authorList>
            <person name="Magalhaes I.L.F."/>
            <person name="Oliveira U."/>
            <person name="Santos F.R."/>
            <person name="Vidigal T.H.D.A."/>
            <person name="Brescovit A.D."/>
            <person name="Santos A.J."/>
        </authorList>
    </citation>
    <scope>NUCLEOTIDE SEQUENCE</scope>
    <source>
        <tissue evidence="2">Shoot tissue taken approximately 20 cm above the soil surface</tissue>
    </source>
</reference>
<proteinExistence type="predicted"/>
<dbReference type="PANTHER" id="PTHR32166:SF74">
    <property type="entry name" value="OS05G0256350 PROTEIN"/>
    <property type="match status" value="1"/>
</dbReference>